<feature type="transmembrane region" description="Helical" evidence="1">
    <location>
        <begin position="113"/>
        <end position="133"/>
    </location>
</feature>
<protein>
    <recommendedName>
        <fullName evidence="4">Yip1 domain-containing protein</fullName>
    </recommendedName>
</protein>
<proteinExistence type="predicted"/>
<gene>
    <name evidence="2" type="ORF">MECH1_V1_1311</name>
</gene>
<dbReference type="Proteomes" id="UP001497493">
    <property type="component" value="Chromosome"/>
</dbReference>
<feature type="transmembrane region" description="Helical" evidence="1">
    <location>
        <begin position="85"/>
        <end position="107"/>
    </location>
</feature>
<keyword evidence="1" id="KW-0812">Transmembrane</keyword>
<reference evidence="2 3" key="1">
    <citation type="submission" date="2024-04" db="EMBL/GenBank/DDBJ databases">
        <authorList>
            <person name="Cremers G."/>
        </authorList>
    </citation>
    <scope>NUCLEOTIDE SEQUENCE [LARGE SCALE GENOMIC DNA]</scope>
    <source>
        <strain evidence="2">MeCH1-AG</strain>
    </source>
</reference>
<evidence type="ECO:0000256" key="1">
    <source>
        <dbReference type="SAM" id="Phobius"/>
    </source>
</evidence>
<name>A0ABP1C796_9GAMM</name>
<organism evidence="2 3">
    <name type="scientific">Candidatus Methylocalor cossyra</name>
    <dbReference type="NCBI Taxonomy" id="3108543"/>
    <lineage>
        <taxon>Bacteria</taxon>
        <taxon>Pseudomonadati</taxon>
        <taxon>Pseudomonadota</taxon>
        <taxon>Gammaproteobacteria</taxon>
        <taxon>Methylococcales</taxon>
        <taxon>Methylococcaceae</taxon>
        <taxon>Candidatus Methylocalor</taxon>
    </lineage>
</organism>
<keyword evidence="3" id="KW-1185">Reference proteome</keyword>
<accession>A0ABP1C796</accession>
<keyword evidence="1" id="KW-0472">Membrane</keyword>
<evidence type="ECO:0000313" key="3">
    <source>
        <dbReference type="Proteomes" id="UP001497493"/>
    </source>
</evidence>
<evidence type="ECO:0008006" key="4">
    <source>
        <dbReference type="Google" id="ProtNLM"/>
    </source>
</evidence>
<feature type="transmembrane region" description="Helical" evidence="1">
    <location>
        <begin position="25"/>
        <end position="45"/>
    </location>
</feature>
<dbReference type="RefSeq" id="WP_348759598.1">
    <property type="nucleotide sequence ID" value="NZ_OZ026884.1"/>
</dbReference>
<sequence length="167" mass="17336">MPLIRLFLDILLFKKGPQDVPGSPLLLGLAAGTDLLAGFALAALETAWLDALLQAITGLGLLTLFLAAALALTGKWSRWLKTASALLGCDALLTSAALPLLGLAQWLPEARGLTGLLLILLLLWQVAVMGAILRHALAVPPLAGIGLALGYTVVSIKIMMALFPAVA</sequence>
<dbReference type="EMBL" id="OZ026884">
    <property type="protein sequence ID" value="CAL1240087.1"/>
    <property type="molecule type" value="Genomic_DNA"/>
</dbReference>
<feature type="transmembrane region" description="Helical" evidence="1">
    <location>
        <begin position="145"/>
        <end position="166"/>
    </location>
</feature>
<keyword evidence="1" id="KW-1133">Transmembrane helix</keyword>
<feature type="transmembrane region" description="Helical" evidence="1">
    <location>
        <begin position="51"/>
        <end position="73"/>
    </location>
</feature>
<evidence type="ECO:0000313" key="2">
    <source>
        <dbReference type="EMBL" id="CAL1240087.1"/>
    </source>
</evidence>